<name>W7I955_9PEZI</name>
<dbReference type="InterPro" id="IPR001394">
    <property type="entry name" value="Peptidase_C19_UCH"/>
</dbReference>
<evidence type="ECO:0000256" key="4">
    <source>
        <dbReference type="ARBA" id="ARBA00022670"/>
    </source>
</evidence>
<keyword evidence="5" id="KW-0833">Ubl conjugation pathway</keyword>
<keyword evidence="6" id="KW-0378">Hydrolase</keyword>
<keyword evidence="11" id="KW-1185">Reference proteome</keyword>
<gene>
    <name evidence="10" type="ORF">DRE_01819</name>
</gene>
<dbReference type="Pfam" id="PF00443">
    <property type="entry name" value="UCH"/>
    <property type="match status" value="1"/>
</dbReference>
<evidence type="ECO:0000259" key="9">
    <source>
        <dbReference type="PROSITE" id="PS50235"/>
    </source>
</evidence>
<dbReference type="InterPro" id="IPR028889">
    <property type="entry name" value="USP"/>
</dbReference>
<dbReference type="EMBL" id="KI966372">
    <property type="protein sequence ID" value="EWC48597.1"/>
    <property type="molecule type" value="Genomic_DNA"/>
</dbReference>
<dbReference type="Proteomes" id="UP000024837">
    <property type="component" value="Unassembled WGS sequence"/>
</dbReference>
<dbReference type="SUPFAM" id="SSF54001">
    <property type="entry name" value="Cysteine proteinases"/>
    <property type="match status" value="1"/>
</dbReference>
<dbReference type="HOGENOM" id="CLU_514846_0_0_1"/>
<sequence length="533" mass="59477">MGLKRTMPKAGSRSSLGRRTRRILTKVSNRYSPVCRANIIPGLTPKVALRVKEGKGDSGPSSTVDPRYAHGPGREVIGGMSSSAPNLCYMKTGLQALAATSYARWIATKAALEEAEIYRPITCRLDVLVPYKRQHEITVAAPLTCEVALEDLGEEQHGAVELITRLNERLVKENGYEDNLMQLEVVQRTCCLDCGHTNWDTASHTTLRLQKPTANRAGLSVDVANCLNFHCRVGPRGGDSIRCNRCVLLGVWEILTLALKRPRAPELTKDSIGEIRRRRALITSCLRAGSDFSDENLWAEVKLKRRTFQIPTKRNHPESSDAELETLLAEYRANVDSQAIKYGSSWSEAFAISKLPQVLVLEFENVGTWRNIGGTLAKNRNRVVYQPTQDFFKFVVGDERETNPLLQLVVGMPGGEEAGDSAASESGDKMLYELRSVMVHRGPDIDVGHWVCFRREWLDDDLENPVREQWWLCNEGSTMRVPKAKVFGKREDPQRGGSMYALVYERLAAGAVVKDNEDANLPAKVNWKLDTGI</sequence>
<dbReference type="CDD" id="cd02257">
    <property type="entry name" value="Peptidase_C19"/>
    <property type="match status" value="1"/>
</dbReference>
<keyword evidence="7" id="KW-0788">Thiol protease</keyword>
<proteinExistence type="inferred from homology"/>
<keyword evidence="4" id="KW-0645">Protease</keyword>
<comment type="catalytic activity">
    <reaction evidence="1">
        <text>Thiol-dependent hydrolysis of ester, thioester, amide, peptide and isopeptide bonds formed by the C-terminal Gly of ubiquitin (a 76-residue protein attached to proteins as an intracellular targeting signal).</text>
        <dbReference type="EC" id="3.4.19.12"/>
    </reaction>
</comment>
<dbReference type="EC" id="3.4.19.12" evidence="3"/>
<accession>W7I955</accession>
<dbReference type="GO" id="GO:0005634">
    <property type="term" value="C:nucleus"/>
    <property type="evidence" value="ECO:0007669"/>
    <property type="project" value="TreeGrafter"/>
</dbReference>
<dbReference type="GO" id="GO:0016579">
    <property type="term" value="P:protein deubiquitination"/>
    <property type="evidence" value="ECO:0007669"/>
    <property type="project" value="InterPro"/>
</dbReference>
<evidence type="ECO:0000256" key="5">
    <source>
        <dbReference type="ARBA" id="ARBA00022786"/>
    </source>
</evidence>
<evidence type="ECO:0000256" key="6">
    <source>
        <dbReference type="ARBA" id="ARBA00022801"/>
    </source>
</evidence>
<evidence type="ECO:0000256" key="1">
    <source>
        <dbReference type="ARBA" id="ARBA00000707"/>
    </source>
</evidence>
<evidence type="ECO:0000256" key="3">
    <source>
        <dbReference type="ARBA" id="ARBA00012759"/>
    </source>
</evidence>
<dbReference type="InterPro" id="IPR038765">
    <property type="entry name" value="Papain-like_cys_pep_sf"/>
</dbReference>
<feature type="region of interest" description="Disordered" evidence="8">
    <location>
        <begin position="52"/>
        <end position="72"/>
    </location>
</feature>
<dbReference type="InterPro" id="IPR050164">
    <property type="entry name" value="Peptidase_C19"/>
</dbReference>
<evidence type="ECO:0000256" key="2">
    <source>
        <dbReference type="ARBA" id="ARBA00009085"/>
    </source>
</evidence>
<dbReference type="GO" id="GO:0005829">
    <property type="term" value="C:cytosol"/>
    <property type="evidence" value="ECO:0007669"/>
    <property type="project" value="TreeGrafter"/>
</dbReference>
<dbReference type="Gene3D" id="3.90.70.10">
    <property type="entry name" value="Cysteine proteinases"/>
    <property type="match status" value="2"/>
</dbReference>
<feature type="domain" description="USP" evidence="9">
    <location>
        <begin position="78"/>
        <end position="507"/>
    </location>
</feature>
<dbReference type="GO" id="GO:0004843">
    <property type="term" value="F:cysteine-type deubiquitinase activity"/>
    <property type="evidence" value="ECO:0007669"/>
    <property type="project" value="UniProtKB-EC"/>
</dbReference>
<evidence type="ECO:0000256" key="7">
    <source>
        <dbReference type="ARBA" id="ARBA00022807"/>
    </source>
</evidence>
<dbReference type="PANTHER" id="PTHR24006">
    <property type="entry name" value="UBIQUITIN CARBOXYL-TERMINAL HYDROLASE"/>
    <property type="match status" value="1"/>
</dbReference>
<evidence type="ECO:0000313" key="11">
    <source>
        <dbReference type="Proteomes" id="UP000024837"/>
    </source>
</evidence>
<protein>
    <recommendedName>
        <fullName evidence="3">ubiquitinyl hydrolase 1</fullName>
        <ecNumber evidence="3">3.4.19.12</ecNumber>
    </recommendedName>
</protein>
<organism evidence="10 11">
    <name type="scientific">Drechslerella stenobrocha 248</name>
    <dbReference type="NCBI Taxonomy" id="1043628"/>
    <lineage>
        <taxon>Eukaryota</taxon>
        <taxon>Fungi</taxon>
        <taxon>Dikarya</taxon>
        <taxon>Ascomycota</taxon>
        <taxon>Pezizomycotina</taxon>
        <taxon>Orbiliomycetes</taxon>
        <taxon>Orbiliales</taxon>
        <taxon>Orbiliaceae</taxon>
        <taxon>Drechslerella</taxon>
    </lineage>
</organism>
<reference evidence="10 11" key="1">
    <citation type="submission" date="2013-05" db="EMBL/GenBank/DDBJ databases">
        <title>Drechslerella stenobrocha genome reveals carnivorous origination and mechanical trapping mechanism of predatory fungi.</title>
        <authorList>
            <person name="Liu X."/>
            <person name="Zhang W."/>
            <person name="Liu K."/>
        </authorList>
    </citation>
    <scope>NUCLEOTIDE SEQUENCE [LARGE SCALE GENOMIC DNA]</scope>
    <source>
        <strain evidence="10 11">248</strain>
    </source>
</reference>
<dbReference type="GO" id="GO:0006508">
    <property type="term" value="P:proteolysis"/>
    <property type="evidence" value="ECO:0007669"/>
    <property type="project" value="UniProtKB-KW"/>
</dbReference>
<comment type="similarity">
    <text evidence="2">Belongs to the peptidase C19 family.</text>
</comment>
<evidence type="ECO:0000256" key="8">
    <source>
        <dbReference type="SAM" id="MobiDB-lite"/>
    </source>
</evidence>
<dbReference type="OrthoDB" id="2020758at2759"/>
<dbReference type="PANTHER" id="PTHR24006:SF888">
    <property type="entry name" value="UBIQUITIN CARBOXYL-TERMINAL HYDROLASE 30"/>
    <property type="match status" value="1"/>
</dbReference>
<evidence type="ECO:0000313" key="10">
    <source>
        <dbReference type="EMBL" id="EWC48597.1"/>
    </source>
</evidence>
<dbReference type="AlphaFoldDB" id="W7I955"/>
<dbReference type="PROSITE" id="PS50235">
    <property type="entry name" value="USP_3"/>
    <property type="match status" value="1"/>
</dbReference>